<dbReference type="FunFam" id="3.30.200.20:FF:000445">
    <property type="entry name" value="Receptor-like cytosolic serine/threonine-protein kinase RBK2"/>
    <property type="match status" value="1"/>
</dbReference>
<evidence type="ECO:0000256" key="7">
    <source>
        <dbReference type="RuleBase" id="RU000304"/>
    </source>
</evidence>
<dbReference type="InterPro" id="IPR017441">
    <property type="entry name" value="Protein_kinase_ATP_BS"/>
</dbReference>
<dbReference type="PROSITE" id="PS00108">
    <property type="entry name" value="PROTEIN_KINASE_ST"/>
    <property type="match status" value="1"/>
</dbReference>
<feature type="compositionally biased region" description="Low complexity" evidence="8">
    <location>
        <begin position="18"/>
        <end position="29"/>
    </location>
</feature>
<organism evidence="10 11">
    <name type="scientific">Phaseolus angularis</name>
    <name type="common">Azuki bean</name>
    <name type="synonym">Vigna angularis</name>
    <dbReference type="NCBI Taxonomy" id="3914"/>
    <lineage>
        <taxon>Eukaryota</taxon>
        <taxon>Viridiplantae</taxon>
        <taxon>Streptophyta</taxon>
        <taxon>Embryophyta</taxon>
        <taxon>Tracheophyta</taxon>
        <taxon>Spermatophyta</taxon>
        <taxon>Magnoliopsida</taxon>
        <taxon>eudicotyledons</taxon>
        <taxon>Gunneridae</taxon>
        <taxon>Pentapetalae</taxon>
        <taxon>rosids</taxon>
        <taxon>fabids</taxon>
        <taxon>Fabales</taxon>
        <taxon>Fabaceae</taxon>
        <taxon>Papilionoideae</taxon>
        <taxon>50 kb inversion clade</taxon>
        <taxon>NPAAA clade</taxon>
        <taxon>indigoferoid/millettioid clade</taxon>
        <taxon>Phaseoleae</taxon>
        <taxon>Vigna</taxon>
    </lineage>
</organism>
<evidence type="ECO:0000256" key="3">
    <source>
        <dbReference type="ARBA" id="ARBA00022741"/>
    </source>
</evidence>
<evidence type="ECO:0000256" key="2">
    <source>
        <dbReference type="ARBA" id="ARBA00022679"/>
    </source>
</evidence>
<reference evidence="10 11" key="1">
    <citation type="submission" date="2020-05" db="EMBL/GenBank/DDBJ databases">
        <title>Vigna angularis (adzuki bean) Var. LongXiaoDou No. 4 denovo assembly.</title>
        <authorList>
            <person name="Xiang H."/>
        </authorList>
    </citation>
    <scope>NUCLEOTIDE SEQUENCE [LARGE SCALE GENOMIC DNA]</scope>
    <source>
        <tissue evidence="10">Leaf</tissue>
    </source>
</reference>
<keyword evidence="3 6" id="KW-0547">Nucleotide-binding</keyword>
<dbReference type="PANTHER" id="PTHR47987:SF12">
    <property type="entry name" value="PROTEIN KINASE FAMILY PROTEIN"/>
    <property type="match status" value="1"/>
</dbReference>
<comment type="similarity">
    <text evidence="7">Belongs to the protein kinase superfamily.</text>
</comment>
<dbReference type="PANTHER" id="PTHR47987">
    <property type="entry name" value="OS08G0249100 PROTEIN"/>
    <property type="match status" value="1"/>
</dbReference>
<dbReference type="Pfam" id="PF07714">
    <property type="entry name" value="PK_Tyr_Ser-Thr"/>
    <property type="match status" value="1"/>
</dbReference>
<evidence type="ECO:0000256" key="5">
    <source>
        <dbReference type="ARBA" id="ARBA00022840"/>
    </source>
</evidence>
<evidence type="ECO:0000256" key="8">
    <source>
        <dbReference type="SAM" id="MobiDB-lite"/>
    </source>
</evidence>
<dbReference type="Gene3D" id="3.30.200.20">
    <property type="entry name" value="Phosphorylase Kinase, domain 1"/>
    <property type="match status" value="1"/>
</dbReference>
<dbReference type="InterPro" id="IPR011009">
    <property type="entry name" value="Kinase-like_dom_sf"/>
</dbReference>
<feature type="region of interest" description="Disordered" evidence="8">
    <location>
        <begin position="16"/>
        <end position="41"/>
    </location>
</feature>
<gene>
    <name evidence="10" type="ORF">HKW66_Vig0050080</name>
</gene>
<evidence type="ECO:0000313" key="11">
    <source>
        <dbReference type="Proteomes" id="UP000743370"/>
    </source>
</evidence>
<accession>A0A8T0L607</accession>
<comment type="caution">
    <text evidence="10">The sequence shown here is derived from an EMBL/GenBank/DDBJ whole genome shotgun (WGS) entry which is preliminary data.</text>
</comment>
<keyword evidence="10" id="KW-0675">Receptor</keyword>
<dbReference type="GO" id="GO:0004674">
    <property type="term" value="F:protein serine/threonine kinase activity"/>
    <property type="evidence" value="ECO:0007669"/>
    <property type="project" value="UniProtKB-KW"/>
</dbReference>
<feature type="binding site" evidence="6">
    <location>
        <position position="136"/>
    </location>
    <ligand>
        <name>ATP</name>
        <dbReference type="ChEBI" id="CHEBI:30616"/>
    </ligand>
</feature>
<dbReference type="SUPFAM" id="SSF56112">
    <property type="entry name" value="Protein kinase-like (PK-like)"/>
    <property type="match status" value="1"/>
</dbReference>
<keyword evidence="4" id="KW-0418">Kinase</keyword>
<dbReference type="InterPro" id="IPR001245">
    <property type="entry name" value="Ser-Thr/Tyr_kinase_cat_dom"/>
</dbReference>
<dbReference type="SMART" id="SM00220">
    <property type="entry name" value="S_TKc"/>
    <property type="match status" value="1"/>
</dbReference>
<dbReference type="InterPro" id="IPR008271">
    <property type="entry name" value="Ser/Thr_kinase_AS"/>
</dbReference>
<dbReference type="Gene3D" id="1.10.510.10">
    <property type="entry name" value="Transferase(Phosphotransferase) domain 1"/>
    <property type="match status" value="1"/>
</dbReference>
<evidence type="ECO:0000313" key="10">
    <source>
        <dbReference type="EMBL" id="KAG2405753.1"/>
    </source>
</evidence>
<dbReference type="PROSITE" id="PS00107">
    <property type="entry name" value="PROTEIN_KINASE_ATP"/>
    <property type="match status" value="1"/>
</dbReference>
<evidence type="ECO:0000259" key="9">
    <source>
        <dbReference type="PROSITE" id="PS50011"/>
    </source>
</evidence>
<dbReference type="AlphaFoldDB" id="A0A8T0L607"/>
<protein>
    <submittedName>
        <fullName evidence="10">Receptor-like cytosolic serine/threonine-protein</fullName>
    </submittedName>
</protein>
<proteinExistence type="inferred from homology"/>
<evidence type="ECO:0000256" key="6">
    <source>
        <dbReference type="PROSITE-ProRule" id="PRU10141"/>
    </source>
</evidence>
<dbReference type="InterPro" id="IPR046958">
    <property type="entry name" value="RBK1/2/STUNTED"/>
</dbReference>
<feature type="domain" description="Protein kinase" evidence="9">
    <location>
        <begin position="108"/>
        <end position="335"/>
    </location>
</feature>
<name>A0A8T0L607_PHAAN</name>
<keyword evidence="2" id="KW-0808">Transferase</keyword>
<evidence type="ECO:0000256" key="1">
    <source>
        <dbReference type="ARBA" id="ARBA00022527"/>
    </source>
</evidence>
<evidence type="ECO:0000256" key="4">
    <source>
        <dbReference type="ARBA" id="ARBA00022777"/>
    </source>
</evidence>
<sequence length="335" mass="37454">MEDEVDSPVGVLEDYFFKSSESETSSSKEPGTSDSDKSKPGSRWHAFLQLLRVKSKKPVATLYPLTVLKLSRRFTSGRRETVIDASSFHSSPWKIFTHHEIQIATNYFSQENCIGKGGYAEVYKGCLPNGQLVAIKRLARGAENETTGDFLSELGIMAHVNHPNTAKLVGYGVEGGMHLVLELSEKGCLASVLNGSKEKLPWPVRQKIALGTAKGILYLHEGCQRRIIHRDIKASNILLTEDFEPQAEPFLKKNNIRELIDPSLDDVFDSRQIKIMVFTASLCIQQSSIRRPSMNQARSLVVQLLNGNVSCSSFTKKSQLPFTRKDFLEEFIDSD</sequence>
<dbReference type="PROSITE" id="PS50011">
    <property type="entry name" value="PROTEIN_KINASE_DOM"/>
    <property type="match status" value="1"/>
</dbReference>
<keyword evidence="5 6" id="KW-0067">ATP-binding</keyword>
<keyword evidence="1 7" id="KW-0723">Serine/threonine-protein kinase</keyword>
<dbReference type="Proteomes" id="UP000743370">
    <property type="component" value="Unassembled WGS sequence"/>
</dbReference>
<dbReference type="EMBL" id="JABFOF010000002">
    <property type="protein sequence ID" value="KAG2405753.1"/>
    <property type="molecule type" value="Genomic_DNA"/>
</dbReference>
<dbReference type="InterPro" id="IPR000719">
    <property type="entry name" value="Prot_kinase_dom"/>
</dbReference>
<dbReference type="GO" id="GO:0005524">
    <property type="term" value="F:ATP binding"/>
    <property type="evidence" value="ECO:0007669"/>
    <property type="project" value="UniProtKB-UniRule"/>
</dbReference>